<name>A0A8H3LZL3_9GLOM</name>
<reference evidence="1" key="1">
    <citation type="submission" date="2019-10" db="EMBL/GenBank/DDBJ databases">
        <title>Conservation and host-specific expression of non-tandemly repeated heterogenous ribosome RNA gene in arbuscular mycorrhizal fungi.</title>
        <authorList>
            <person name="Maeda T."/>
            <person name="Kobayashi Y."/>
            <person name="Nakagawa T."/>
            <person name="Ezawa T."/>
            <person name="Yamaguchi K."/>
            <person name="Bino T."/>
            <person name="Nishimoto Y."/>
            <person name="Shigenobu S."/>
            <person name="Kawaguchi M."/>
        </authorList>
    </citation>
    <scope>NUCLEOTIDE SEQUENCE</scope>
    <source>
        <strain evidence="1">HR1</strain>
    </source>
</reference>
<protein>
    <submittedName>
        <fullName evidence="1">Uncharacterized protein</fullName>
    </submittedName>
</protein>
<comment type="caution">
    <text evidence="1">The sequence shown here is derived from an EMBL/GenBank/DDBJ whole genome shotgun (WGS) entry which is preliminary data.</text>
</comment>
<evidence type="ECO:0000313" key="1">
    <source>
        <dbReference type="EMBL" id="GES95987.1"/>
    </source>
</evidence>
<dbReference type="AlphaFoldDB" id="A0A8H3LZL3"/>
<dbReference type="EMBL" id="BLAL01000246">
    <property type="protein sequence ID" value="GES95987.1"/>
    <property type="molecule type" value="Genomic_DNA"/>
</dbReference>
<organism evidence="1 2">
    <name type="scientific">Rhizophagus clarus</name>
    <dbReference type="NCBI Taxonomy" id="94130"/>
    <lineage>
        <taxon>Eukaryota</taxon>
        <taxon>Fungi</taxon>
        <taxon>Fungi incertae sedis</taxon>
        <taxon>Mucoromycota</taxon>
        <taxon>Glomeromycotina</taxon>
        <taxon>Glomeromycetes</taxon>
        <taxon>Glomerales</taxon>
        <taxon>Glomeraceae</taxon>
        <taxon>Rhizophagus</taxon>
    </lineage>
</organism>
<accession>A0A8H3LZL3</accession>
<gene>
    <name evidence="1" type="ORF">RCL2_002263600</name>
</gene>
<dbReference type="Proteomes" id="UP000615446">
    <property type="component" value="Unassembled WGS sequence"/>
</dbReference>
<sequence length="111" mass="13145">MIYQIRTNGFGFYWGESFLILKIDLLIARLYKLNNDRMSKCSKSITMIKAQKKNFRPEMERNFIINSINLQFTNQNLFKNNKFRIFLGNLNSLSSQMVCKSAYQTRIKISV</sequence>
<proteinExistence type="predicted"/>
<evidence type="ECO:0000313" key="2">
    <source>
        <dbReference type="Proteomes" id="UP000615446"/>
    </source>
</evidence>